<dbReference type="InterPro" id="IPR008906">
    <property type="entry name" value="HATC_C_dom"/>
</dbReference>
<dbReference type="OrthoDB" id="6769664at2759"/>
<dbReference type="InterPro" id="IPR012337">
    <property type="entry name" value="RNaseH-like_sf"/>
</dbReference>
<sequence length="150" mass="17355">MKDISPEMYMLSQVLLAVPATQVSVERLFSGLKFILPPTRSNIKNKILEEQLFVRTNRLFEKEEGRKLFCIKHQKENKPKSNINKTGDKGNENEKQNCNEDEEPARINENESHLEESSKLKGKKRVLDQKNTLNSYFAKKSCITVDNDIN</sequence>
<accession>A0A9P0DAK8</accession>
<evidence type="ECO:0000313" key="3">
    <source>
        <dbReference type="EMBL" id="CAH1114761.1"/>
    </source>
</evidence>
<evidence type="ECO:0000313" key="4">
    <source>
        <dbReference type="Proteomes" id="UP001153636"/>
    </source>
</evidence>
<reference evidence="3" key="1">
    <citation type="submission" date="2022-01" db="EMBL/GenBank/DDBJ databases">
        <authorList>
            <person name="King R."/>
        </authorList>
    </citation>
    <scope>NUCLEOTIDE SEQUENCE</scope>
</reference>
<protein>
    <recommendedName>
        <fullName evidence="2">HAT C-terminal dimerisation domain-containing protein</fullName>
    </recommendedName>
</protein>
<dbReference type="EMBL" id="OV651820">
    <property type="protein sequence ID" value="CAH1114761.1"/>
    <property type="molecule type" value="Genomic_DNA"/>
</dbReference>
<name>A0A9P0DAK8_9CUCU</name>
<dbReference type="Pfam" id="PF05699">
    <property type="entry name" value="Dimer_Tnp_hAT"/>
    <property type="match status" value="1"/>
</dbReference>
<dbReference type="SUPFAM" id="SSF53098">
    <property type="entry name" value="Ribonuclease H-like"/>
    <property type="match status" value="1"/>
</dbReference>
<evidence type="ECO:0000256" key="1">
    <source>
        <dbReference type="SAM" id="MobiDB-lite"/>
    </source>
</evidence>
<dbReference type="GO" id="GO:0046983">
    <property type="term" value="F:protein dimerization activity"/>
    <property type="evidence" value="ECO:0007669"/>
    <property type="project" value="InterPro"/>
</dbReference>
<feature type="domain" description="HAT C-terminal dimerisation" evidence="2">
    <location>
        <begin position="6"/>
        <end position="57"/>
    </location>
</feature>
<evidence type="ECO:0000259" key="2">
    <source>
        <dbReference type="Pfam" id="PF05699"/>
    </source>
</evidence>
<feature type="compositionally biased region" description="Basic and acidic residues" evidence="1">
    <location>
        <begin position="86"/>
        <end position="119"/>
    </location>
</feature>
<dbReference type="Proteomes" id="UP001153636">
    <property type="component" value="Chromosome 8"/>
</dbReference>
<dbReference type="AlphaFoldDB" id="A0A9P0DAK8"/>
<keyword evidence="4" id="KW-1185">Reference proteome</keyword>
<feature type="region of interest" description="Disordered" evidence="1">
    <location>
        <begin position="77"/>
        <end position="123"/>
    </location>
</feature>
<organism evidence="3 4">
    <name type="scientific">Psylliodes chrysocephalus</name>
    <dbReference type="NCBI Taxonomy" id="3402493"/>
    <lineage>
        <taxon>Eukaryota</taxon>
        <taxon>Metazoa</taxon>
        <taxon>Ecdysozoa</taxon>
        <taxon>Arthropoda</taxon>
        <taxon>Hexapoda</taxon>
        <taxon>Insecta</taxon>
        <taxon>Pterygota</taxon>
        <taxon>Neoptera</taxon>
        <taxon>Endopterygota</taxon>
        <taxon>Coleoptera</taxon>
        <taxon>Polyphaga</taxon>
        <taxon>Cucujiformia</taxon>
        <taxon>Chrysomeloidea</taxon>
        <taxon>Chrysomelidae</taxon>
        <taxon>Galerucinae</taxon>
        <taxon>Alticini</taxon>
        <taxon>Psylliodes</taxon>
    </lineage>
</organism>
<proteinExistence type="predicted"/>
<gene>
    <name evidence="3" type="ORF">PSYICH_LOCUS14626</name>
</gene>